<dbReference type="InterPro" id="IPR013785">
    <property type="entry name" value="Aldolase_TIM"/>
</dbReference>
<gene>
    <name evidence="10" type="ORF">ROR02_15240</name>
</gene>
<dbReference type="OrthoDB" id="9803573at2"/>
<evidence type="ECO:0000313" key="11">
    <source>
        <dbReference type="Proteomes" id="UP000321567"/>
    </source>
</evidence>
<dbReference type="InterPro" id="IPR013477">
    <property type="entry name" value="NifV/FrbC"/>
</dbReference>
<evidence type="ECO:0000256" key="8">
    <source>
        <dbReference type="RuleBase" id="RU367143"/>
    </source>
</evidence>
<dbReference type="InterPro" id="IPR000891">
    <property type="entry name" value="PYR_CT"/>
</dbReference>
<dbReference type="Proteomes" id="UP000321567">
    <property type="component" value="Unassembled WGS sequence"/>
</dbReference>
<dbReference type="GO" id="GO:0019752">
    <property type="term" value="P:carboxylic acid metabolic process"/>
    <property type="evidence" value="ECO:0007669"/>
    <property type="project" value="UniProtKB-UniRule"/>
</dbReference>
<evidence type="ECO:0000256" key="4">
    <source>
        <dbReference type="ARBA" id="ARBA00020735"/>
    </source>
</evidence>
<dbReference type="SUPFAM" id="SSF51569">
    <property type="entry name" value="Aldolase"/>
    <property type="match status" value="1"/>
</dbReference>
<comment type="caution">
    <text evidence="10">The sequence shown here is derived from an EMBL/GenBank/DDBJ whole genome shotgun (WGS) entry which is preliminary data.</text>
</comment>
<dbReference type="GO" id="GO:0004410">
    <property type="term" value="F:homocitrate synthase activity"/>
    <property type="evidence" value="ECO:0007669"/>
    <property type="project" value="UniProtKB-UniRule"/>
</dbReference>
<comment type="function">
    <text evidence="1 8">This protein is a Fe-Mo-cofactor biosynthetic component.</text>
</comment>
<keyword evidence="8" id="KW-0535">Nitrogen fixation</keyword>
<sequence>MEWQSVVINDTTLRDGEQTAGVVFTASEKLAIARALEDSGVPEMEVGIPAMGPEEQDSIRAVVAQAERARPIAWCRMTLPDIEAAAACGVDMINLSVPVSDQQITNKIGRSRVWVLAHIATMVRSAREKGLQVALGGEDASRADPAFLERVLEAAEEAGARRFRFADTLGIMDPFSTQQIFKRLRAASSLELEIHAHDDLGLATANSLGALLGGATHISTTVNGLGERAGNAPLEEIVMACRHLYQRETGVDPKALAVVSRLVADASGRPVPVNKPIVGDAIFTHESGIHVSGLLRDPRNYEALSPAELGRGHRLVLGKHSGLASVLHACHELGMAPGEAQARAMLARVRRHATATKQAPTPADLRRFFDETLSIAEAVEAFDHSRPLQAVS</sequence>
<evidence type="ECO:0000313" key="10">
    <source>
        <dbReference type="EMBL" id="GEO81393.1"/>
    </source>
</evidence>
<dbReference type="InterPro" id="IPR002034">
    <property type="entry name" value="AIPM/Hcit_synth_CS"/>
</dbReference>
<keyword evidence="11" id="KW-1185">Reference proteome</keyword>
<dbReference type="GO" id="GO:0009399">
    <property type="term" value="P:nitrogen fixation"/>
    <property type="evidence" value="ECO:0007669"/>
    <property type="project" value="UniProtKB-UniRule"/>
</dbReference>
<dbReference type="Pfam" id="PF00682">
    <property type="entry name" value="HMGL-like"/>
    <property type="match status" value="1"/>
</dbReference>
<evidence type="ECO:0000256" key="2">
    <source>
        <dbReference type="ARBA" id="ARBA00006154"/>
    </source>
</evidence>
<dbReference type="EC" id="2.3.3.14" evidence="3 8"/>
<dbReference type="NCBIfam" id="TIGR02660">
    <property type="entry name" value="nifV_homocitr"/>
    <property type="match status" value="1"/>
</dbReference>
<dbReference type="PANTHER" id="PTHR42880:SF1">
    <property type="entry name" value="ISOPROPYLMALATE_HOMOCITRATE_CITRAMALATE SYNTHASE FAMILY PROTEIN"/>
    <property type="match status" value="1"/>
</dbReference>
<dbReference type="Gene3D" id="3.20.20.70">
    <property type="entry name" value="Aldolase class I"/>
    <property type="match status" value="1"/>
</dbReference>
<dbReference type="PROSITE" id="PS00815">
    <property type="entry name" value="AIPM_HOMOCIT_SYNTH_1"/>
    <property type="match status" value="1"/>
</dbReference>
<dbReference type="CDD" id="cd07939">
    <property type="entry name" value="DRE_TIM_NifV"/>
    <property type="match status" value="1"/>
</dbReference>
<dbReference type="Pfam" id="PF22617">
    <property type="entry name" value="HCS_D2"/>
    <property type="match status" value="1"/>
</dbReference>
<dbReference type="PANTHER" id="PTHR42880">
    <property type="entry name" value="HOMOCITRATE SYNTHASE"/>
    <property type="match status" value="1"/>
</dbReference>
<comment type="catalytic activity">
    <reaction evidence="6 8">
        <text>acetyl-CoA + 2-oxoglutarate + H2O = (2R)-homocitrate + CoA + H(+)</text>
        <dbReference type="Rhea" id="RHEA:12929"/>
        <dbReference type="ChEBI" id="CHEBI:15377"/>
        <dbReference type="ChEBI" id="CHEBI:15378"/>
        <dbReference type="ChEBI" id="CHEBI:16810"/>
        <dbReference type="ChEBI" id="CHEBI:57287"/>
        <dbReference type="ChEBI" id="CHEBI:57288"/>
        <dbReference type="ChEBI" id="CHEBI:58884"/>
        <dbReference type="EC" id="2.3.3.14"/>
    </reaction>
</comment>
<dbReference type="RefSeq" id="WP_147163431.1">
    <property type="nucleotide sequence ID" value="NZ_BJZO01000035.1"/>
</dbReference>
<accession>A0A512H7G3</accession>
<feature type="domain" description="Pyruvate carboxyltransferase" evidence="9">
    <location>
        <begin position="6"/>
        <end position="257"/>
    </location>
</feature>
<dbReference type="AlphaFoldDB" id="A0A512H7G3"/>
<dbReference type="InterPro" id="IPR054691">
    <property type="entry name" value="LeuA/HCS_post-cat"/>
</dbReference>
<dbReference type="PROSITE" id="PS00816">
    <property type="entry name" value="AIPM_HOMOCIT_SYNTH_2"/>
    <property type="match status" value="1"/>
</dbReference>
<reference evidence="10 11" key="1">
    <citation type="submission" date="2019-07" db="EMBL/GenBank/DDBJ databases">
        <title>Whole genome shotgun sequence of Rhodospirillum oryzae NBRC 107573.</title>
        <authorList>
            <person name="Hosoyama A."/>
            <person name="Uohara A."/>
            <person name="Ohji S."/>
            <person name="Ichikawa N."/>
        </authorList>
    </citation>
    <scope>NUCLEOTIDE SEQUENCE [LARGE SCALE GENOMIC DNA]</scope>
    <source>
        <strain evidence="10 11">NBRC 107573</strain>
    </source>
</reference>
<evidence type="ECO:0000256" key="3">
    <source>
        <dbReference type="ARBA" id="ARBA00012974"/>
    </source>
</evidence>
<evidence type="ECO:0000259" key="9">
    <source>
        <dbReference type="PROSITE" id="PS50991"/>
    </source>
</evidence>
<keyword evidence="5 7" id="KW-0808">Transferase</keyword>
<organism evidence="10 11">
    <name type="scientific">Pararhodospirillum oryzae</name>
    <dbReference type="NCBI Taxonomy" id="478448"/>
    <lineage>
        <taxon>Bacteria</taxon>
        <taxon>Pseudomonadati</taxon>
        <taxon>Pseudomonadota</taxon>
        <taxon>Alphaproteobacteria</taxon>
        <taxon>Rhodospirillales</taxon>
        <taxon>Rhodospirillaceae</taxon>
        <taxon>Pararhodospirillum</taxon>
    </lineage>
</organism>
<evidence type="ECO:0000256" key="6">
    <source>
        <dbReference type="ARBA" id="ARBA00048019"/>
    </source>
</evidence>
<dbReference type="PROSITE" id="PS50991">
    <property type="entry name" value="PYR_CT"/>
    <property type="match status" value="1"/>
</dbReference>
<evidence type="ECO:0000256" key="7">
    <source>
        <dbReference type="RuleBase" id="RU003523"/>
    </source>
</evidence>
<name>A0A512H7G3_9PROT</name>
<protein>
    <recommendedName>
        <fullName evidence="4 8">Homocitrate synthase</fullName>
        <ecNumber evidence="3 8">2.3.3.14</ecNumber>
    </recommendedName>
</protein>
<dbReference type="Gene3D" id="1.10.238.260">
    <property type="match status" value="1"/>
</dbReference>
<evidence type="ECO:0000256" key="1">
    <source>
        <dbReference type="ARBA" id="ARBA00003050"/>
    </source>
</evidence>
<comment type="similarity">
    <text evidence="2 7">Belongs to the alpha-IPM synthase/homocitrate synthase family.</text>
</comment>
<dbReference type="EMBL" id="BJZO01000035">
    <property type="protein sequence ID" value="GEO81393.1"/>
    <property type="molecule type" value="Genomic_DNA"/>
</dbReference>
<proteinExistence type="inferred from homology"/>
<evidence type="ECO:0000256" key="5">
    <source>
        <dbReference type="ARBA" id="ARBA00022679"/>
    </source>
</evidence>